<evidence type="ECO:0000256" key="2">
    <source>
        <dbReference type="ARBA" id="ARBA00007658"/>
    </source>
</evidence>
<proteinExistence type="inferred from homology"/>
<dbReference type="GO" id="GO:0005509">
    <property type="term" value="F:calcium ion binding"/>
    <property type="evidence" value="ECO:0007669"/>
    <property type="project" value="InterPro"/>
</dbReference>
<dbReference type="InterPro" id="IPR012341">
    <property type="entry name" value="6hp_glycosidase-like_sf"/>
</dbReference>
<evidence type="ECO:0000256" key="1">
    <source>
        <dbReference type="ARBA" id="ARBA00004240"/>
    </source>
</evidence>
<dbReference type="GO" id="GO:0016020">
    <property type="term" value="C:membrane"/>
    <property type="evidence" value="ECO:0007669"/>
    <property type="project" value="InterPro"/>
</dbReference>
<dbReference type="AlphaFoldDB" id="A0A834LSI0"/>
<dbReference type="GO" id="GO:1904380">
    <property type="term" value="P:endoplasmic reticulum mannose trimming"/>
    <property type="evidence" value="ECO:0007669"/>
    <property type="project" value="InterPro"/>
</dbReference>
<dbReference type="EC" id="3.2.1.-" evidence="7"/>
<dbReference type="GO" id="GO:0004571">
    <property type="term" value="F:mannosyl-oligosaccharide 1,2-alpha-mannosidase activity"/>
    <property type="evidence" value="ECO:0007669"/>
    <property type="project" value="InterPro"/>
</dbReference>
<evidence type="ECO:0000256" key="5">
    <source>
        <dbReference type="PIRSR" id="PIRSR601382-1"/>
    </source>
</evidence>
<dbReference type="Gene3D" id="1.50.10.10">
    <property type="match status" value="2"/>
</dbReference>
<evidence type="ECO:0000256" key="7">
    <source>
        <dbReference type="RuleBase" id="RU361193"/>
    </source>
</evidence>
<feature type="active site" description="Proton donor" evidence="5">
    <location>
        <position position="319"/>
    </location>
</feature>
<evidence type="ECO:0000256" key="6">
    <source>
        <dbReference type="PIRSR" id="PIRSR601382-2"/>
    </source>
</evidence>
<keyword evidence="7" id="KW-0378">Hydrolase</keyword>
<dbReference type="InterPro" id="IPR044674">
    <property type="entry name" value="EDEM1/2/3"/>
</dbReference>
<organism evidence="10 11">
    <name type="scientific">Rhododendron simsii</name>
    <name type="common">Sims's rhododendron</name>
    <dbReference type="NCBI Taxonomy" id="118357"/>
    <lineage>
        <taxon>Eukaryota</taxon>
        <taxon>Viridiplantae</taxon>
        <taxon>Streptophyta</taxon>
        <taxon>Embryophyta</taxon>
        <taxon>Tracheophyta</taxon>
        <taxon>Spermatophyta</taxon>
        <taxon>Magnoliopsida</taxon>
        <taxon>eudicotyledons</taxon>
        <taxon>Gunneridae</taxon>
        <taxon>Pentapetalae</taxon>
        <taxon>asterids</taxon>
        <taxon>Ericales</taxon>
        <taxon>Ericaceae</taxon>
        <taxon>Ericoideae</taxon>
        <taxon>Rhodoreae</taxon>
        <taxon>Rhododendron</taxon>
    </lineage>
</organism>
<dbReference type="PANTHER" id="PTHR45679:SF6">
    <property type="entry name" value="ER DEGRADATION-ENHANCING ALPHA-MANNOSIDASE-LIKE PROTEIN 2"/>
    <property type="match status" value="1"/>
</dbReference>
<feature type="region of interest" description="Disordered" evidence="8">
    <location>
        <begin position="552"/>
        <end position="597"/>
    </location>
</feature>
<evidence type="ECO:0000313" key="10">
    <source>
        <dbReference type="EMBL" id="KAF7146338.1"/>
    </source>
</evidence>
<evidence type="ECO:0000256" key="3">
    <source>
        <dbReference type="ARBA" id="ARBA00022824"/>
    </source>
</evidence>
<keyword evidence="7" id="KW-0326">Glycosidase</keyword>
<evidence type="ECO:0000256" key="4">
    <source>
        <dbReference type="ARBA" id="ARBA00023180"/>
    </source>
</evidence>
<keyword evidence="6" id="KW-0106">Calcium</keyword>
<comment type="cofactor">
    <cofactor evidence="6">
        <name>Ca(2+)</name>
        <dbReference type="ChEBI" id="CHEBI:29108"/>
    </cofactor>
</comment>
<accession>A0A834LSI0</accession>
<reference evidence="10" key="1">
    <citation type="submission" date="2019-11" db="EMBL/GenBank/DDBJ databases">
        <authorList>
            <person name="Liu Y."/>
            <person name="Hou J."/>
            <person name="Li T.-Q."/>
            <person name="Guan C.-H."/>
            <person name="Wu X."/>
            <person name="Wu H.-Z."/>
            <person name="Ling F."/>
            <person name="Zhang R."/>
            <person name="Shi X.-G."/>
            <person name="Ren J.-P."/>
            <person name="Chen E.-F."/>
            <person name="Sun J.-M."/>
        </authorList>
    </citation>
    <scope>NUCLEOTIDE SEQUENCE</scope>
    <source>
        <strain evidence="10">Adult_tree_wgs_1</strain>
        <tissue evidence="10">Leaves</tissue>
    </source>
</reference>
<name>A0A834LSI0_RHOSS</name>
<keyword evidence="6" id="KW-0479">Metal-binding</keyword>
<dbReference type="EMBL" id="WJXA01000004">
    <property type="protein sequence ID" value="KAF7146338.1"/>
    <property type="molecule type" value="Genomic_DNA"/>
</dbReference>
<evidence type="ECO:0000313" key="11">
    <source>
        <dbReference type="Proteomes" id="UP000626092"/>
    </source>
</evidence>
<dbReference type="PANTHER" id="PTHR45679">
    <property type="entry name" value="ER DEGRADATION-ENHANCING ALPHA-MANNOSIDASE-LIKE PROTEIN 2"/>
    <property type="match status" value="1"/>
</dbReference>
<comment type="similarity">
    <text evidence="2 7">Belongs to the glycosyl hydrolase 47 family.</text>
</comment>
<sequence>MKHWSPLLLSILILSDIFICRNLAESVTREEAKQLRDEVREMFYHAFHGYMEHAFPLDELKPLSCEGEDTLGGYALTLIDSLDMLALLGDRERFTESVEWIGKNLRFDIVSVALVNKTVSVFETTIRILGGLLSAHLIASDYSTGMKIPSYDDELLHLSEDLARRLLPAFDTPTGIPFGSVTSTAGGGTLTLEFGVLSRLTNNPSEWTQKDAGIGTSIDSFYEYLLKAFMISLQAYLLFGDEECLFIFQEAYEAAMRYLYTDPWYVEVNMNSAALVWPLFNSLQAFWPGLQVLAGDIDPAIRTHAAFFSVWKRYGFTPEGFNLATLSVQHGQKSYPLRPELIESTYWLYKATRDPRYLDAGRDMVASLQYGARCTCGYCHISDVEFHKQEDHMESFFLAETVKYLWLLFDLAAGPDNLVENGPYKYLFSTEGHLLPATPQISLVHEHCSYFGAYCISNHSRQKSYTSDISMDSHETNSTRLCRGPVSSSFVLDSSSRKSTSVSGLIKGVCPGLTHGQKFGISYVASPTDNDASSNESETAVVQNHPVVVVASPAPQYQKEVQNDSDTNDKELSEAGSRESPTSKSVEGLAVDQTFER</sequence>
<keyword evidence="3" id="KW-0256">Endoplasmic reticulum</keyword>
<dbReference type="InterPro" id="IPR036026">
    <property type="entry name" value="Seven-hairpin_glycosidases"/>
</dbReference>
<evidence type="ECO:0000256" key="9">
    <source>
        <dbReference type="SAM" id="SignalP"/>
    </source>
</evidence>
<dbReference type="SUPFAM" id="SSF48225">
    <property type="entry name" value="Seven-hairpin glycosidases"/>
    <property type="match status" value="1"/>
</dbReference>
<feature type="active site" evidence="5">
    <location>
        <position position="219"/>
    </location>
</feature>
<dbReference type="OrthoDB" id="8118055at2759"/>
<evidence type="ECO:0000256" key="8">
    <source>
        <dbReference type="SAM" id="MobiDB-lite"/>
    </source>
</evidence>
<keyword evidence="4" id="KW-0325">Glycoprotein</keyword>
<keyword evidence="9" id="KW-0732">Signal</keyword>
<protein>
    <recommendedName>
        <fullName evidence="7">alpha-1,2-Mannosidase</fullName>
        <ecNumber evidence="7">3.2.1.-</ecNumber>
    </recommendedName>
</protein>
<comment type="subcellular location">
    <subcellularLocation>
        <location evidence="1">Endoplasmic reticulum</location>
    </subcellularLocation>
</comment>
<dbReference type="GO" id="GO:0044322">
    <property type="term" value="C:endoplasmic reticulum quality control compartment"/>
    <property type="evidence" value="ECO:0007669"/>
    <property type="project" value="GOC"/>
</dbReference>
<feature type="chain" id="PRO_5032368637" description="alpha-1,2-Mannosidase" evidence="9">
    <location>
        <begin position="25"/>
        <end position="597"/>
    </location>
</feature>
<feature type="binding site" evidence="6">
    <location>
        <position position="430"/>
    </location>
    <ligand>
        <name>Ca(2+)</name>
        <dbReference type="ChEBI" id="CHEBI:29108"/>
    </ligand>
</feature>
<dbReference type="GO" id="GO:0005975">
    <property type="term" value="P:carbohydrate metabolic process"/>
    <property type="evidence" value="ECO:0007669"/>
    <property type="project" value="InterPro"/>
</dbReference>
<comment type="caution">
    <text evidence="10">The sequence shown here is derived from an EMBL/GenBank/DDBJ whole genome shotgun (WGS) entry which is preliminary data.</text>
</comment>
<gene>
    <name evidence="10" type="ORF">RHSIM_Rhsim04G0194400</name>
</gene>
<keyword evidence="11" id="KW-1185">Reference proteome</keyword>
<feature type="compositionally biased region" description="Basic and acidic residues" evidence="8">
    <location>
        <begin position="567"/>
        <end position="577"/>
    </location>
</feature>
<dbReference type="Proteomes" id="UP000626092">
    <property type="component" value="Unassembled WGS sequence"/>
</dbReference>
<feature type="active site" evidence="5">
    <location>
        <position position="340"/>
    </location>
</feature>
<dbReference type="PRINTS" id="PR00747">
    <property type="entry name" value="GLYHDRLASE47"/>
</dbReference>
<feature type="active site" description="Proton donor" evidence="5">
    <location>
        <position position="123"/>
    </location>
</feature>
<dbReference type="Pfam" id="PF01532">
    <property type="entry name" value="Glyco_hydro_47"/>
    <property type="match status" value="2"/>
</dbReference>
<feature type="signal peptide" evidence="9">
    <location>
        <begin position="1"/>
        <end position="24"/>
    </location>
</feature>
<dbReference type="InterPro" id="IPR001382">
    <property type="entry name" value="Glyco_hydro_47"/>
</dbReference>